<dbReference type="GO" id="GO:0006520">
    <property type="term" value="P:amino acid metabolic process"/>
    <property type="evidence" value="ECO:0007669"/>
    <property type="project" value="InterPro"/>
</dbReference>
<dbReference type="PANTHER" id="PTHR42722:SF1">
    <property type="entry name" value="VALINE DEHYDROGENASE"/>
    <property type="match status" value="1"/>
</dbReference>
<dbReference type="SUPFAM" id="SSF53223">
    <property type="entry name" value="Aminoacid dehydrogenase-like, N-terminal domain"/>
    <property type="match status" value="1"/>
</dbReference>
<keyword evidence="5" id="KW-0547">Nucleotide-binding</keyword>
<dbReference type="Pfam" id="PF02812">
    <property type="entry name" value="ELFV_dehydrog_N"/>
    <property type="match status" value="1"/>
</dbReference>
<dbReference type="OrthoDB" id="9803297at2"/>
<dbReference type="GO" id="GO:0000166">
    <property type="term" value="F:nucleotide binding"/>
    <property type="evidence" value="ECO:0007669"/>
    <property type="project" value="UniProtKB-KW"/>
</dbReference>
<evidence type="ECO:0000256" key="1">
    <source>
        <dbReference type="ARBA" id="ARBA00006382"/>
    </source>
</evidence>
<name>A0A239PXL2_9RHOB</name>
<evidence type="ECO:0000256" key="2">
    <source>
        <dbReference type="ARBA" id="ARBA00023002"/>
    </source>
</evidence>
<evidence type="ECO:0000256" key="4">
    <source>
        <dbReference type="PIRSR" id="PIRSR000188-1"/>
    </source>
</evidence>
<dbReference type="InterPro" id="IPR006097">
    <property type="entry name" value="Glu/Leu/Phe/Val/Trp_DH_dimer"/>
</dbReference>
<keyword evidence="2" id="KW-0560">Oxidoreductase</keyword>
<reference evidence="7 8" key="1">
    <citation type="submission" date="2017-07" db="EMBL/GenBank/DDBJ databases">
        <authorList>
            <person name="Sun Z.S."/>
            <person name="Albrecht U."/>
            <person name="Echele G."/>
            <person name="Lee C.C."/>
        </authorList>
    </citation>
    <scope>NUCLEOTIDE SEQUENCE [LARGE SCALE GENOMIC DNA]</scope>
    <source>
        <strain evidence="7 8">DSM 14827</strain>
    </source>
</reference>
<dbReference type="Gene3D" id="3.40.50.720">
    <property type="entry name" value="NAD(P)-binding Rossmann-like Domain"/>
    <property type="match status" value="1"/>
</dbReference>
<comment type="similarity">
    <text evidence="1">Belongs to the Glu/Leu/Phe/Val dehydrogenases family.</text>
</comment>
<dbReference type="InterPro" id="IPR006096">
    <property type="entry name" value="Glu/Leu/Phe/Val/Trp_DH_C"/>
</dbReference>
<dbReference type="PIRSF" id="PIRSF000188">
    <property type="entry name" value="Phe_leu_dh"/>
    <property type="match status" value="1"/>
</dbReference>
<feature type="domain" description="Glutamate/phenylalanine/leucine/valine/L-tryptophan dehydrogenase C-terminal" evidence="6">
    <location>
        <begin position="143"/>
        <end position="346"/>
    </location>
</feature>
<keyword evidence="8" id="KW-1185">Reference proteome</keyword>
<dbReference type="InterPro" id="IPR036291">
    <property type="entry name" value="NAD(P)-bd_dom_sf"/>
</dbReference>
<dbReference type="Gene3D" id="3.40.50.10860">
    <property type="entry name" value="Leucine Dehydrogenase, chain A, domain 1"/>
    <property type="match status" value="1"/>
</dbReference>
<protein>
    <submittedName>
        <fullName evidence="7">Leucine dehydrogenase</fullName>
    </submittedName>
</protein>
<gene>
    <name evidence="7" type="ORF">SAMN05444959_108115</name>
</gene>
<evidence type="ECO:0000256" key="3">
    <source>
        <dbReference type="ARBA" id="ARBA00023027"/>
    </source>
</evidence>
<dbReference type="SUPFAM" id="SSF51735">
    <property type="entry name" value="NAD(P)-binding Rossmann-fold domains"/>
    <property type="match status" value="1"/>
</dbReference>
<feature type="active site" description="Proton donor/acceptor" evidence="4">
    <location>
        <position position="82"/>
    </location>
</feature>
<dbReference type="CDD" id="cd01075">
    <property type="entry name" value="NAD_bind_Leu_Phe_Val_DH"/>
    <property type="match status" value="1"/>
</dbReference>
<evidence type="ECO:0000256" key="5">
    <source>
        <dbReference type="PIRSR" id="PIRSR000188-2"/>
    </source>
</evidence>
<dbReference type="Pfam" id="PF00208">
    <property type="entry name" value="ELFV_dehydrog"/>
    <property type="match status" value="1"/>
</dbReference>
<evidence type="ECO:0000313" key="7">
    <source>
        <dbReference type="EMBL" id="SNT74686.1"/>
    </source>
</evidence>
<dbReference type="SMART" id="SM00839">
    <property type="entry name" value="ELFV_dehydrog"/>
    <property type="match status" value="1"/>
</dbReference>
<dbReference type="GO" id="GO:0016639">
    <property type="term" value="F:oxidoreductase activity, acting on the CH-NH2 group of donors, NAD or NADP as acceptor"/>
    <property type="evidence" value="ECO:0007669"/>
    <property type="project" value="InterPro"/>
</dbReference>
<accession>A0A239PXL2</accession>
<dbReference type="EMBL" id="FZQB01000008">
    <property type="protein sequence ID" value="SNT74686.1"/>
    <property type="molecule type" value="Genomic_DNA"/>
</dbReference>
<evidence type="ECO:0000259" key="6">
    <source>
        <dbReference type="SMART" id="SM00839"/>
    </source>
</evidence>
<keyword evidence="3 5" id="KW-0520">NAD</keyword>
<dbReference type="FunFam" id="3.40.50.10860:FF:000010">
    <property type="entry name" value="Leucine dehydrogenase"/>
    <property type="match status" value="1"/>
</dbReference>
<evidence type="ECO:0000313" key="8">
    <source>
        <dbReference type="Proteomes" id="UP000198307"/>
    </source>
</evidence>
<sequence length="348" mass="36996">MGLTLTDLEAPEGYERLIEARDPQVGLHALICLHSTVLGPAAGGCRMWAYGTEAEAIDDVTRLAKGMTYKNAMADLGLGGGKSVIIGDAKRNKTPELMRAFGRAVQALYGRYYTAEDVGISPRDMAHAAEETRYAVGLSKASGDPSPWTAEGVFRCLKLGAQDTFGSDDLNGLRVLVQGLGHVGLSLAEKLHVAGASLIVTDIAQTALQEARDRLDAEICAPEAVFDQQMDIFAPCALGGVLTPEHVARLSARLVCGAANNQLATPEVAQDLMAREITYLPDYVVNAGGIISVASEIHGTGDAWRRARLDGIADRVAQMLSTAREQGRSTTVIADEMVESMLARSRSA</sequence>
<dbReference type="InterPro" id="IPR046346">
    <property type="entry name" value="Aminoacid_DH-like_N_sf"/>
</dbReference>
<feature type="binding site" evidence="5">
    <location>
        <begin position="179"/>
        <end position="184"/>
    </location>
    <ligand>
        <name>NAD(+)</name>
        <dbReference type="ChEBI" id="CHEBI:57540"/>
    </ligand>
</feature>
<proteinExistence type="inferred from homology"/>
<organism evidence="7 8">
    <name type="scientific">Paracoccus seriniphilus</name>
    <dbReference type="NCBI Taxonomy" id="184748"/>
    <lineage>
        <taxon>Bacteria</taxon>
        <taxon>Pseudomonadati</taxon>
        <taxon>Pseudomonadota</taxon>
        <taxon>Alphaproteobacteria</taxon>
        <taxon>Rhodobacterales</taxon>
        <taxon>Paracoccaceae</taxon>
        <taxon>Paracoccus</taxon>
    </lineage>
</organism>
<dbReference type="Proteomes" id="UP000198307">
    <property type="component" value="Unassembled WGS sequence"/>
</dbReference>
<dbReference type="AlphaFoldDB" id="A0A239PXL2"/>
<dbReference type="PANTHER" id="PTHR42722">
    <property type="entry name" value="LEUCINE DEHYDROGENASE"/>
    <property type="match status" value="1"/>
</dbReference>
<dbReference type="RefSeq" id="WP_089344709.1">
    <property type="nucleotide sequence ID" value="NZ_CP067129.1"/>
</dbReference>
<dbReference type="InterPro" id="IPR016211">
    <property type="entry name" value="Glu/Phe/Leu/Val/Trp_DH_bac/arc"/>
</dbReference>